<dbReference type="InterPro" id="IPR036322">
    <property type="entry name" value="WD40_repeat_dom_sf"/>
</dbReference>
<keyword evidence="7" id="KW-0539">Nucleus</keyword>
<comment type="similarity">
    <text evidence="2">Belongs to the WD repeat TAF5 family.</text>
</comment>
<feature type="repeat" description="WD" evidence="8">
    <location>
        <begin position="564"/>
        <end position="606"/>
    </location>
</feature>
<feature type="repeat" description="WD" evidence="8">
    <location>
        <begin position="480"/>
        <end position="521"/>
    </location>
</feature>
<evidence type="ECO:0000313" key="11">
    <source>
        <dbReference type="Proteomes" id="UP001055712"/>
    </source>
</evidence>
<feature type="repeat" description="WD" evidence="8">
    <location>
        <begin position="522"/>
        <end position="563"/>
    </location>
</feature>
<feature type="repeat" description="WD" evidence="8">
    <location>
        <begin position="394"/>
        <end position="435"/>
    </location>
</feature>
<dbReference type="AlphaFoldDB" id="A0A9D4THN0"/>
<reference evidence="10" key="1">
    <citation type="journal article" date="2019" name="Plant J.">
        <title>Chlorella vulgaris genome assembly and annotation reveals the molecular basis for metabolic acclimation to high light conditions.</title>
        <authorList>
            <person name="Cecchin M."/>
            <person name="Marcolungo L."/>
            <person name="Rossato M."/>
            <person name="Girolomoni L."/>
            <person name="Cosentino E."/>
            <person name="Cuine S."/>
            <person name="Li-Beisson Y."/>
            <person name="Delledonne M."/>
            <person name="Ballottari M."/>
        </authorList>
    </citation>
    <scope>NUCLEOTIDE SEQUENCE</scope>
    <source>
        <strain evidence="10">211/11P</strain>
    </source>
</reference>
<dbReference type="SUPFAM" id="SSF160897">
    <property type="entry name" value="Taf5 N-terminal domain-like"/>
    <property type="match status" value="1"/>
</dbReference>
<organism evidence="10 11">
    <name type="scientific">Chlorella vulgaris</name>
    <name type="common">Green alga</name>
    <dbReference type="NCBI Taxonomy" id="3077"/>
    <lineage>
        <taxon>Eukaryota</taxon>
        <taxon>Viridiplantae</taxon>
        <taxon>Chlorophyta</taxon>
        <taxon>core chlorophytes</taxon>
        <taxon>Trebouxiophyceae</taxon>
        <taxon>Chlorellales</taxon>
        <taxon>Chlorellaceae</taxon>
        <taxon>Chlorella clade</taxon>
        <taxon>Chlorella</taxon>
    </lineage>
</organism>
<evidence type="ECO:0000256" key="8">
    <source>
        <dbReference type="PROSITE-ProRule" id="PRU00221"/>
    </source>
</evidence>
<dbReference type="InterPro" id="IPR007582">
    <property type="entry name" value="TFIID_NTD2"/>
</dbReference>
<keyword evidence="3 8" id="KW-0853">WD repeat</keyword>
<keyword evidence="4" id="KW-0677">Repeat</keyword>
<dbReference type="OrthoDB" id="674604at2759"/>
<dbReference type="Pfam" id="PF04494">
    <property type="entry name" value="TFIID_NTD2"/>
    <property type="match status" value="1"/>
</dbReference>
<dbReference type="PANTHER" id="PTHR19879">
    <property type="entry name" value="TRANSCRIPTION INITIATION FACTOR TFIID"/>
    <property type="match status" value="1"/>
</dbReference>
<keyword evidence="11" id="KW-1185">Reference proteome</keyword>
<accession>A0A9D4THN0</accession>
<evidence type="ECO:0000256" key="1">
    <source>
        <dbReference type="ARBA" id="ARBA00004123"/>
    </source>
</evidence>
<evidence type="ECO:0000256" key="7">
    <source>
        <dbReference type="ARBA" id="ARBA00023242"/>
    </source>
</evidence>
<dbReference type="CDD" id="cd08044">
    <property type="entry name" value="TAF5_NTD2"/>
    <property type="match status" value="1"/>
</dbReference>
<dbReference type="InterPro" id="IPR015943">
    <property type="entry name" value="WD40/YVTN_repeat-like_dom_sf"/>
</dbReference>
<evidence type="ECO:0000313" key="10">
    <source>
        <dbReference type="EMBL" id="KAI3425901.1"/>
    </source>
</evidence>
<dbReference type="SMART" id="SM00667">
    <property type="entry name" value="LisH"/>
    <property type="match status" value="1"/>
</dbReference>
<protein>
    <recommendedName>
        <fullName evidence="9">TFIID subunit TAF5 NTD2 domain-containing protein</fullName>
    </recommendedName>
</protein>
<evidence type="ECO:0000256" key="4">
    <source>
        <dbReference type="ARBA" id="ARBA00022737"/>
    </source>
</evidence>
<evidence type="ECO:0000256" key="5">
    <source>
        <dbReference type="ARBA" id="ARBA00023015"/>
    </source>
</evidence>
<dbReference type="Pfam" id="PF00400">
    <property type="entry name" value="WD40"/>
    <property type="match status" value="6"/>
</dbReference>
<dbReference type="PANTHER" id="PTHR19879:SF1">
    <property type="entry name" value="CANNONBALL-RELATED"/>
    <property type="match status" value="1"/>
</dbReference>
<dbReference type="PROSITE" id="PS50294">
    <property type="entry name" value="WD_REPEATS_REGION"/>
    <property type="match status" value="4"/>
</dbReference>
<dbReference type="GO" id="GO:0006367">
    <property type="term" value="P:transcription initiation at RNA polymerase II promoter"/>
    <property type="evidence" value="ECO:0007669"/>
    <property type="project" value="TreeGrafter"/>
</dbReference>
<dbReference type="PROSITE" id="PS00678">
    <property type="entry name" value="WD_REPEATS_1"/>
    <property type="match status" value="1"/>
</dbReference>
<evidence type="ECO:0000256" key="3">
    <source>
        <dbReference type="ARBA" id="ARBA00022574"/>
    </source>
</evidence>
<name>A0A9D4THN0_CHLVU</name>
<dbReference type="CDD" id="cd00200">
    <property type="entry name" value="WD40"/>
    <property type="match status" value="1"/>
</dbReference>
<keyword evidence="5" id="KW-0805">Transcription regulation</keyword>
<evidence type="ECO:0000256" key="6">
    <source>
        <dbReference type="ARBA" id="ARBA00023163"/>
    </source>
</evidence>
<dbReference type="InterPro" id="IPR037264">
    <property type="entry name" value="TFIID_NTD2_sf"/>
</dbReference>
<dbReference type="InterPro" id="IPR019775">
    <property type="entry name" value="WD40_repeat_CS"/>
</dbReference>
<comment type="subcellular location">
    <subcellularLocation>
        <location evidence="1">Nucleus</location>
    </subcellularLocation>
</comment>
<dbReference type="SMART" id="SM00320">
    <property type="entry name" value="WD40"/>
    <property type="match status" value="6"/>
</dbReference>
<dbReference type="EMBL" id="SIDB01000011">
    <property type="protein sequence ID" value="KAI3425901.1"/>
    <property type="molecule type" value="Genomic_DNA"/>
</dbReference>
<evidence type="ECO:0000256" key="2">
    <source>
        <dbReference type="ARBA" id="ARBA00009435"/>
    </source>
</evidence>
<reference evidence="10" key="2">
    <citation type="submission" date="2020-11" db="EMBL/GenBank/DDBJ databases">
        <authorList>
            <person name="Cecchin M."/>
            <person name="Marcolungo L."/>
            <person name="Rossato M."/>
            <person name="Girolomoni L."/>
            <person name="Cosentino E."/>
            <person name="Cuine S."/>
            <person name="Li-Beisson Y."/>
            <person name="Delledonne M."/>
            <person name="Ballottari M."/>
        </authorList>
    </citation>
    <scope>NUCLEOTIDE SEQUENCE</scope>
    <source>
        <strain evidence="10">211/11P</strain>
        <tissue evidence="10">Whole cell</tissue>
    </source>
</reference>
<dbReference type="PROSITE" id="PS50896">
    <property type="entry name" value="LISH"/>
    <property type="match status" value="1"/>
</dbReference>
<dbReference type="InterPro" id="IPR020472">
    <property type="entry name" value="WD40_PAC1"/>
</dbReference>
<dbReference type="PRINTS" id="PR00320">
    <property type="entry name" value="GPROTEINBRPT"/>
</dbReference>
<sequence length="681" mass="73457">MSSSGPLRNTDVDKLVLQYLRKRNFKEAEKVLELEIKESVPATDQLAQSWLGRGGEEGVVEGLLFATSAEGDPAELVAAFDRLAAWVDNSLDLYKPELLRVLFPAFGHTYLNLINLGALEEAQQLMSSHRQRFLDAAVGGSNLRVQELQDLASISSPETAAASRTAAALRQRRVAIRLCRASYDLLTSFLQLPRQLAMLGIVNERIKFEVFEGQPATVAELAGVEEDLTAGAMQADVVATNQQPLQLQLLQGSVEDKWAQEQAEKVEDEANQRAQAEALTKKQRIALQRAAVEAKHKRESIGLDRMAPQFPLPPLTDEQELMLTQELQLRQQVSDETLPSCCFFTFFNTHQSLNCVAFSSDAAVVAGGFADSSVRLYDLQARASAAAGDWVTYFSGHSGPVFGLDFSPDNQLLFSASGDGTVRLWSMEVRANLAVYKGHMLPVWDVATCPYFSPFYFASCGADRTARLWSTDRTQPLRLFVGHTSDVDVVRWHPNCHYIATGSSDRTVRLWDVRSGSCCRLFVGHKDKISAMAFSPDGASMATADASGAVIVWDLATSKRLASTKEHRGPVWSLAYSQGEGALLASGGADNTVRIWNAKPGAGAAAAAGDAQRRAGAPAAAQAAAAAAGATAQGGGAGGSGGEPYAQLCTWRTKLTPVYGLRFSTRNLLLGSGALTIPARK</sequence>
<dbReference type="Gene3D" id="1.25.40.500">
    <property type="entry name" value="TFIID subunit TAF5, NTD2 domain"/>
    <property type="match status" value="1"/>
</dbReference>
<dbReference type="SUPFAM" id="SSF50978">
    <property type="entry name" value="WD40 repeat-like"/>
    <property type="match status" value="1"/>
</dbReference>
<comment type="caution">
    <text evidence="10">The sequence shown here is derived from an EMBL/GenBank/DDBJ whole genome shotgun (WGS) entry which is preliminary data.</text>
</comment>
<dbReference type="GO" id="GO:0005669">
    <property type="term" value="C:transcription factor TFIID complex"/>
    <property type="evidence" value="ECO:0007669"/>
    <property type="project" value="TreeGrafter"/>
</dbReference>
<dbReference type="Gene3D" id="2.130.10.10">
    <property type="entry name" value="YVTN repeat-like/Quinoprotein amine dehydrogenase"/>
    <property type="match status" value="3"/>
</dbReference>
<feature type="domain" description="TFIID subunit TAF5 NTD2" evidence="9">
    <location>
        <begin position="71"/>
        <end position="206"/>
    </location>
</feature>
<dbReference type="PROSITE" id="PS50082">
    <property type="entry name" value="WD_REPEATS_2"/>
    <property type="match status" value="4"/>
</dbReference>
<dbReference type="InterPro" id="IPR006594">
    <property type="entry name" value="LisH"/>
</dbReference>
<keyword evidence="6" id="KW-0804">Transcription</keyword>
<dbReference type="GO" id="GO:0016251">
    <property type="term" value="F:RNA polymerase II general transcription initiation factor activity"/>
    <property type="evidence" value="ECO:0007669"/>
    <property type="project" value="TreeGrafter"/>
</dbReference>
<evidence type="ECO:0000259" key="9">
    <source>
        <dbReference type="Pfam" id="PF04494"/>
    </source>
</evidence>
<proteinExistence type="inferred from homology"/>
<dbReference type="Proteomes" id="UP001055712">
    <property type="component" value="Unassembled WGS sequence"/>
</dbReference>
<dbReference type="InterPro" id="IPR001680">
    <property type="entry name" value="WD40_rpt"/>
</dbReference>
<gene>
    <name evidence="10" type="ORF">D9Q98_007874</name>
</gene>